<dbReference type="AlphaFoldDB" id="K4ANN5"/>
<dbReference type="InParanoid" id="K4ANN5"/>
<dbReference type="EMBL" id="AGNK02005558">
    <property type="status" value="NOT_ANNOTATED_CDS"/>
    <property type="molecule type" value="Genomic_DNA"/>
</dbReference>
<evidence type="ECO:0000313" key="3">
    <source>
        <dbReference type="Proteomes" id="UP000004995"/>
    </source>
</evidence>
<accession>K4ANN5</accession>
<evidence type="ECO:0000256" key="1">
    <source>
        <dbReference type="SAM" id="MobiDB-lite"/>
    </source>
</evidence>
<reference evidence="2" key="2">
    <citation type="submission" date="2018-08" db="UniProtKB">
        <authorList>
            <consortium name="EnsemblPlants"/>
        </authorList>
    </citation>
    <scope>IDENTIFICATION</scope>
    <source>
        <strain evidence="2">Yugu1</strain>
    </source>
</reference>
<dbReference type="HOGENOM" id="CLU_2337585_0_0_1"/>
<organism evidence="2 3">
    <name type="scientific">Setaria italica</name>
    <name type="common">Foxtail millet</name>
    <name type="synonym">Panicum italicum</name>
    <dbReference type="NCBI Taxonomy" id="4555"/>
    <lineage>
        <taxon>Eukaryota</taxon>
        <taxon>Viridiplantae</taxon>
        <taxon>Streptophyta</taxon>
        <taxon>Embryophyta</taxon>
        <taxon>Tracheophyta</taxon>
        <taxon>Spermatophyta</taxon>
        <taxon>Magnoliopsida</taxon>
        <taxon>Liliopsida</taxon>
        <taxon>Poales</taxon>
        <taxon>Poaceae</taxon>
        <taxon>PACMAD clade</taxon>
        <taxon>Panicoideae</taxon>
        <taxon>Panicodae</taxon>
        <taxon>Paniceae</taxon>
        <taxon>Cenchrinae</taxon>
        <taxon>Setaria</taxon>
    </lineage>
</organism>
<feature type="compositionally biased region" description="Basic residues" evidence="1">
    <location>
        <begin position="45"/>
        <end position="54"/>
    </location>
</feature>
<feature type="compositionally biased region" description="Basic residues" evidence="1">
    <location>
        <begin position="20"/>
        <end position="36"/>
    </location>
</feature>
<dbReference type="EnsemblPlants" id="KQK88679">
    <property type="protein sequence ID" value="KQK88679"/>
    <property type="gene ID" value="SETIT_040532mg"/>
</dbReference>
<reference evidence="3" key="1">
    <citation type="journal article" date="2012" name="Nat. Biotechnol.">
        <title>Reference genome sequence of the model plant Setaria.</title>
        <authorList>
            <person name="Bennetzen J.L."/>
            <person name="Schmutz J."/>
            <person name="Wang H."/>
            <person name="Percifield R."/>
            <person name="Hawkins J."/>
            <person name="Pontaroli A.C."/>
            <person name="Estep M."/>
            <person name="Feng L."/>
            <person name="Vaughn J.N."/>
            <person name="Grimwood J."/>
            <person name="Jenkins J."/>
            <person name="Barry K."/>
            <person name="Lindquist E."/>
            <person name="Hellsten U."/>
            <person name="Deshpande S."/>
            <person name="Wang X."/>
            <person name="Wu X."/>
            <person name="Mitros T."/>
            <person name="Triplett J."/>
            <person name="Yang X."/>
            <person name="Ye C.Y."/>
            <person name="Mauro-Herrera M."/>
            <person name="Wang L."/>
            <person name="Li P."/>
            <person name="Sharma M."/>
            <person name="Sharma R."/>
            <person name="Ronald P.C."/>
            <person name="Panaud O."/>
            <person name="Kellogg E.A."/>
            <person name="Brutnell T.P."/>
            <person name="Doust A.N."/>
            <person name="Tuskan G.A."/>
            <person name="Rokhsar D."/>
            <person name="Devos K.M."/>
        </authorList>
    </citation>
    <scope>NUCLEOTIDE SEQUENCE [LARGE SCALE GENOMIC DNA]</scope>
    <source>
        <strain evidence="3">cv. Yugu1</strain>
    </source>
</reference>
<gene>
    <name evidence="2" type="primary">LOC101783352</name>
</gene>
<evidence type="ECO:0000313" key="2">
    <source>
        <dbReference type="EnsemblPlants" id="KQK88679"/>
    </source>
</evidence>
<proteinExistence type="predicted"/>
<name>K4ANN5_SETIT</name>
<dbReference type="Gramene" id="KQK88679">
    <property type="protein sequence ID" value="KQK88679"/>
    <property type="gene ID" value="SETIT_040532mg"/>
</dbReference>
<sequence>MSVAFSEPTNLHITGEHITQRRGNRRSRRGQGKTKPTRPISRLAGGRHRHHHDQHPRTGAPPRIRPGLRLHGRLRPPPAPRHLPLPRRSRRIVLLLPAW</sequence>
<feature type="region of interest" description="Disordered" evidence="1">
    <location>
        <begin position="1"/>
        <end position="85"/>
    </location>
</feature>
<keyword evidence="3" id="KW-1185">Reference proteome</keyword>
<dbReference type="Proteomes" id="UP000004995">
    <property type="component" value="Unassembled WGS sequence"/>
</dbReference>
<protein>
    <submittedName>
        <fullName evidence="2">Uncharacterized protein</fullName>
    </submittedName>
</protein>
<dbReference type="ExpressionAtlas" id="K4ANN5">
    <property type="expression patterns" value="baseline"/>
</dbReference>